<comment type="similarity">
    <text evidence="1">Belongs to the CSN7/EIF3M family. CSN7 subfamily.</text>
</comment>
<dbReference type="EMBL" id="HBIS01006199">
    <property type="protein sequence ID" value="CAE0611765.1"/>
    <property type="molecule type" value="Transcribed_RNA"/>
</dbReference>
<dbReference type="GO" id="GO:0002183">
    <property type="term" value="P:cytoplasmic translational initiation"/>
    <property type="evidence" value="ECO:0007669"/>
    <property type="project" value="TreeGrafter"/>
</dbReference>
<dbReference type="GO" id="GO:0005852">
    <property type="term" value="C:eukaryotic translation initiation factor 3 complex"/>
    <property type="evidence" value="ECO:0007669"/>
    <property type="project" value="TreeGrafter"/>
</dbReference>
<evidence type="ECO:0000313" key="4">
    <source>
        <dbReference type="EMBL" id="CAE0611765.1"/>
    </source>
</evidence>
<dbReference type="PROSITE" id="PS50250">
    <property type="entry name" value="PCI"/>
    <property type="match status" value="1"/>
</dbReference>
<sequence length="387" mass="41757">MVELSGTSAAQLAAEAVEDAKLAERVTDMAPNQAAIAIAEACLHVHGDAKTKAEKLHAAWSVSCALVAKSAQLEEPKAAREVARCAAAAARSEDQTEREAGLQALVRLCNVCTDANAKAEVASTLMQAADAKADREADRIARACATRVLDWIREWDVATSAKTELLERTVELQKKRKDPKRGRQDARNVREARLTMEEGQVENMAKEAVADFLTDPNTHRTTLLESKAVEKMKVSQDAVSRDMYALLEAVMSGDVQAASNTSSQVEAMLKAFGGNLEGCKTKARLLALAALGGDAVVQVPYQEVAQALHIDVEEVETWVVEAVGHQVADAKLDQLKQVVVISTASRGIFGIDEWRSLRNRIGAWRDGVTAMNKKVGAVRQPPTRLAA</sequence>
<evidence type="ECO:0000313" key="3">
    <source>
        <dbReference type="EMBL" id="CAE0611764.1"/>
    </source>
</evidence>
<organism evidence="3">
    <name type="scientific">Picocystis salinarum</name>
    <dbReference type="NCBI Taxonomy" id="88271"/>
    <lineage>
        <taxon>Eukaryota</taxon>
        <taxon>Viridiplantae</taxon>
        <taxon>Chlorophyta</taxon>
        <taxon>Picocystophyceae</taxon>
        <taxon>Picocystales</taxon>
        <taxon>Picocystaceae</taxon>
        <taxon>Picocystis</taxon>
    </lineage>
</organism>
<gene>
    <name evidence="3" type="ORF">PSAL00342_LOCUS5599</name>
    <name evidence="4" type="ORF">PSAL00342_LOCUS5600</name>
</gene>
<dbReference type="InterPro" id="IPR000717">
    <property type="entry name" value="PCI_dom"/>
</dbReference>
<name>A0A6U9RP49_9CHLO</name>
<dbReference type="PANTHER" id="PTHR15350">
    <property type="entry name" value="COP9 SIGNALOSOME COMPLEX SUBUNIT 7/DENDRITIC CELL PROTEIN GA17"/>
    <property type="match status" value="1"/>
</dbReference>
<protein>
    <recommendedName>
        <fullName evidence="2">PCI domain-containing protein</fullName>
    </recommendedName>
</protein>
<proteinExistence type="inferred from homology"/>
<evidence type="ECO:0000256" key="1">
    <source>
        <dbReference type="ARBA" id="ARBA00008482"/>
    </source>
</evidence>
<dbReference type="EMBL" id="HBIS01006198">
    <property type="protein sequence ID" value="CAE0611764.1"/>
    <property type="molecule type" value="Transcribed_RNA"/>
</dbReference>
<reference evidence="3" key="1">
    <citation type="submission" date="2021-01" db="EMBL/GenBank/DDBJ databases">
        <authorList>
            <person name="Corre E."/>
            <person name="Pelletier E."/>
            <person name="Niang G."/>
            <person name="Scheremetjew M."/>
            <person name="Finn R."/>
            <person name="Kale V."/>
            <person name="Holt S."/>
            <person name="Cochrane G."/>
            <person name="Meng A."/>
            <person name="Brown T."/>
            <person name="Cohen L."/>
        </authorList>
    </citation>
    <scope>NUCLEOTIDE SEQUENCE</scope>
    <source>
        <strain evidence="3">CCMP1897</strain>
    </source>
</reference>
<evidence type="ECO:0000259" key="2">
    <source>
        <dbReference type="PROSITE" id="PS50250"/>
    </source>
</evidence>
<accession>A0A6U9RP49</accession>
<dbReference type="PANTHER" id="PTHR15350:SF2">
    <property type="entry name" value="EUKARYOTIC TRANSLATION INITIATION FACTOR 3 SUBUNIT M"/>
    <property type="match status" value="1"/>
</dbReference>
<dbReference type="InterPro" id="IPR045237">
    <property type="entry name" value="COPS7/eIF3m"/>
</dbReference>
<dbReference type="AlphaFoldDB" id="A0A6U9RP49"/>
<dbReference type="Pfam" id="PF01399">
    <property type="entry name" value="PCI"/>
    <property type="match status" value="1"/>
</dbReference>
<feature type="domain" description="PCI" evidence="2">
    <location>
        <begin position="182"/>
        <end position="346"/>
    </location>
</feature>